<keyword evidence="1" id="KW-0805">Transcription regulation</keyword>
<dbReference type="Proteomes" id="UP000250079">
    <property type="component" value="Chromosome"/>
</dbReference>
<dbReference type="InterPro" id="IPR050204">
    <property type="entry name" value="AraC_XylS_family_regulators"/>
</dbReference>
<reference evidence="6 7" key="1">
    <citation type="submission" date="2016-12" db="EMBL/GenBank/DDBJ databases">
        <authorList>
            <person name="Song W.-J."/>
            <person name="Kurnit D.M."/>
        </authorList>
    </citation>
    <scope>NUCLEOTIDE SEQUENCE [LARGE SCALE GENOMIC DNA]</scope>
    <source>
        <strain evidence="6 7">IMCC3135</strain>
    </source>
</reference>
<dbReference type="EMBL" id="CP018632">
    <property type="protein sequence ID" value="ASJ70984.1"/>
    <property type="molecule type" value="Genomic_DNA"/>
</dbReference>
<dbReference type="AlphaFoldDB" id="A0A2Z2NV37"/>
<dbReference type="InterPro" id="IPR018060">
    <property type="entry name" value="HTH_AraC"/>
</dbReference>
<dbReference type="PANTHER" id="PTHR46796:SF6">
    <property type="entry name" value="ARAC SUBFAMILY"/>
    <property type="match status" value="1"/>
</dbReference>
<dbReference type="SUPFAM" id="SSF46689">
    <property type="entry name" value="Homeodomain-like"/>
    <property type="match status" value="1"/>
</dbReference>
<evidence type="ECO:0000256" key="3">
    <source>
        <dbReference type="ARBA" id="ARBA00023163"/>
    </source>
</evidence>
<dbReference type="SMART" id="SM00342">
    <property type="entry name" value="HTH_ARAC"/>
    <property type="match status" value="1"/>
</dbReference>
<proteinExistence type="predicted"/>
<dbReference type="KEGG" id="gai:IMCC3135_04355"/>
<dbReference type="PROSITE" id="PS01124">
    <property type="entry name" value="HTH_ARAC_FAMILY_2"/>
    <property type="match status" value="1"/>
</dbReference>
<gene>
    <name evidence="6" type="primary">btr_1</name>
    <name evidence="6" type="ORF">IMCC3135_04355</name>
</gene>
<protein>
    <submittedName>
        <fullName evidence="6">HTH-type transcriptional activator Btr</fullName>
    </submittedName>
</protein>
<feature type="region of interest" description="Disordered" evidence="4">
    <location>
        <begin position="287"/>
        <end position="307"/>
    </location>
</feature>
<dbReference type="GO" id="GO:0003700">
    <property type="term" value="F:DNA-binding transcription factor activity"/>
    <property type="evidence" value="ECO:0007669"/>
    <property type="project" value="InterPro"/>
</dbReference>
<keyword evidence="2" id="KW-0238">DNA-binding</keyword>
<evidence type="ECO:0000256" key="1">
    <source>
        <dbReference type="ARBA" id="ARBA00023015"/>
    </source>
</evidence>
<dbReference type="InterPro" id="IPR009057">
    <property type="entry name" value="Homeodomain-like_sf"/>
</dbReference>
<dbReference type="Gene3D" id="1.10.10.60">
    <property type="entry name" value="Homeodomain-like"/>
    <property type="match status" value="1"/>
</dbReference>
<evidence type="ECO:0000256" key="2">
    <source>
        <dbReference type="ARBA" id="ARBA00023125"/>
    </source>
</evidence>
<dbReference type="GO" id="GO:0043565">
    <property type="term" value="F:sequence-specific DNA binding"/>
    <property type="evidence" value="ECO:0007669"/>
    <property type="project" value="InterPro"/>
</dbReference>
<evidence type="ECO:0000313" key="6">
    <source>
        <dbReference type="EMBL" id="ASJ70984.1"/>
    </source>
</evidence>
<evidence type="ECO:0000313" key="7">
    <source>
        <dbReference type="Proteomes" id="UP000250079"/>
    </source>
</evidence>
<evidence type="ECO:0000256" key="4">
    <source>
        <dbReference type="SAM" id="MobiDB-lite"/>
    </source>
</evidence>
<dbReference type="Pfam" id="PF12833">
    <property type="entry name" value="HTH_18"/>
    <property type="match status" value="1"/>
</dbReference>
<dbReference type="PANTHER" id="PTHR46796">
    <property type="entry name" value="HTH-TYPE TRANSCRIPTIONAL ACTIVATOR RHAS-RELATED"/>
    <property type="match status" value="1"/>
</dbReference>
<name>A0A2Z2NV37_9GAMM</name>
<evidence type="ECO:0000259" key="5">
    <source>
        <dbReference type="PROSITE" id="PS01124"/>
    </source>
</evidence>
<keyword evidence="3" id="KW-0804">Transcription</keyword>
<keyword evidence="7" id="KW-1185">Reference proteome</keyword>
<feature type="domain" description="HTH araC/xylS-type" evidence="5">
    <location>
        <begin position="200"/>
        <end position="298"/>
    </location>
</feature>
<dbReference type="OrthoDB" id="9809338at2"/>
<sequence length="307" mass="34425">MPQICQPETLISPEELPIWVPGTVISSSQNLGWKEVSQCTYQYHGQDVEIPPMERFLVVRYHSGVTPMDRQFDGHWTRTKCQPGHFSLLSRAAASHWHWTDDVEVSHLYLSNELMSRVASDMLDKEVSEILLHDVLRGSDPVVNHIVDTMTLEARSQNQGNALCAEALGVQLAVYLLRSYANCIEKERPLSGQLSQAQVSRLQEYIDAHLQDTITLAELAAVLSLGIWTFGRQVQRTLGCTAQALVMKHRIERARTLLIKDQLALKQVAAVCGFSDQAHMTRSFRTHTGLTPGAFQKSGKRSQQPPS</sequence>
<dbReference type="RefSeq" id="WP_088916471.1">
    <property type="nucleotide sequence ID" value="NZ_CP018632.1"/>
</dbReference>
<organism evidence="6 7">
    <name type="scientific">Granulosicoccus antarcticus IMCC3135</name>
    <dbReference type="NCBI Taxonomy" id="1192854"/>
    <lineage>
        <taxon>Bacteria</taxon>
        <taxon>Pseudomonadati</taxon>
        <taxon>Pseudomonadota</taxon>
        <taxon>Gammaproteobacteria</taxon>
        <taxon>Chromatiales</taxon>
        <taxon>Granulosicoccaceae</taxon>
        <taxon>Granulosicoccus</taxon>
    </lineage>
</organism>
<accession>A0A2Z2NV37</accession>